<feature type="region of interest" description="Disordered" evidence="1">
    <location>
        <begin position="56"/>
        <end position="86"/>
    </location>
</feature>
<dbReference type="Proteomes" id="UP000663868">
    <property type="component" value="Unassembled WGS sequence"/>
</dbReference>
<evidence type="ECO:0000313" key="2">
    <source>
        <dbReference type="EMBL" id="CAF4287251.1"/>
    </source>
</evidence>
<evidence type="ECO:0000256" key="1">
    <source>
        <dbReference type="SAM" id="MobiDB-lite"/>
    </source>
</evidence>
<comment type="caution">
    <text evidence="2">The sequence shown here is derived from an EMBL/GenBank/DDBJ whole genome shotgun (WGS) entry which is preliminary data.</text>
</comment>
<feature type="non-terminal residue" evidence="2">
    <location>
        <position position="86"/>
    </location>
</feature>
<evidence type="ECO:0000313" key="3">
    <source>
        <dbReference type="Proteomes" id="UP000663868"/>
    </source>
</evidence>
<sequence>ISFDFMRIHLSDLPRACELVPVFESMFYDEWLNMKKRQTRREQEPDYFAKNTRMIESKRKFMSGRTSPTNSDKTQSTTKNNTSPRQ</sequence>
<accession>A0A820H895</accession>
<feature type="compositionally biased region" description="Polar residues" evidence="1">
    <location>
        <begin position="64"/>
        <end position="86"/>
    </location>
</feature>
<dbReference type="EMBL" id="CAJOBB010013201">
    <property type="protein sequence ID" value="CAF4287251.1"/>
    <property type="molecule type" value="Genomic_DNA"/>
</dbReference>
<proteinExistence type="predicted"/>
<protein>
    <submittedName>
        <fullName evidence="2">Uncharacterized protein</fullName>
    </submittedName>
</protein>
<reference evidence="2" key="1">
    <citation type="submission" date="2021-02" db="EMBL/GenBank/DDBJ databases">
        <authorList>
            <person name="Nowell W R."/>
        </authorList>
    </citation>
    <scope>NUCLEOTIDE SEQUENCE</scope>
</reference>
<name>A0A820H895_9BILA</name>
<dbReference type="AlphaFoldDB" id="A0A820H895"/>
<gene>
    <name evidence="2" type="ORF">KXQ929_LOCUS44784</name>
</gene>
<organism evidence="2 3">
    <name type="scientific">Adineta steineri</name>
    <dbReference type="NCBI Taxonomy" id="433720"/>
    <lineage>
        <taxon>Eukaryota</taxon>
        <taxon>Metazoa</taxon>
        <taxon>Spiralia</taxon>
        <taxon>Gnathifera</taxon>
        <taxon>Rotifera</taxon>
        <taxon>Eurotatoria</taxon>
        <taxon>Bdelloidea</taxon>
        <taxon>Adinetida</taxon>
        <taxon>Adinetidae</taxon>
        <taxon>Adineta</taxon>
    </lineage>
</organism>